<dbReference type="eggNOG" id="ENOG50332AG">
    <property type="taxonomic scope" value="Bacteria"/>
</dbReference>
<gene>
    <name evidence="2" type="ORF">ET33_01745</name>
</gene>
<keyword evidence="3" id="KW-1185">Reference proteome</keyword>
<dbReference type="RefSeq" id="WP_051775310.1">
    <property type="nucleotide sequence ID" value="NZ_JNVM01000010.1"/>
</dbReference>
<evidence type="ECO:0000313" key="2">
    <source>
        <dbReference type="EMBL" id="KEQ25471.1"/>
    </source>
</evidence>
<feature type="region of interest" description="Disordered" evidence="1">
    <location>
        <begin position="68"/>
        <end position="97"/>
    </location>
</feature>
<organism evidence="2 3">
    <name type="scientific">Paenibacillus tyrfis</name>
    <dbReference type="NCBI Taxonomy" id="1501230"/>
    <lineage>
        <taxon>Bacteria</taxon>
        <taxon>Bacillati</taxon>
        <taxon>Bacillota</taxon>
        <taxon>Bacilli</taxon>
        <taxon>Bacillales</taxon>
        <taxon>Paenibacillaceae</taxon>
        <taxon>Paenibacillus</taxon>
    </lineage>
</organism>
<dbReference type="OrthoDB" id="2655795at2"/>
<sequence length="180" mass="20262">MEASKLQKRKFLFNVDIMIEEDTNGRALEKLLHQLNSELVTDYQIKQGIELGKTIEASLKETILKKVDTSAEPVKSRTNAASAETAPKAPSASNAKVTKAAVEKRPEADPFKQIWEEMKTFQQSNTLVRLSIVKEKGVKLSMPCRILNTDPSSGNLTVYHVDEKKVYLLKINEIDDFQAR</sequence>
<accession>A0A081P448</accession>
<reference evidence="2 3" key="1">
    <citation type="submission" date="2014-06" db="EMBL/GenBank/DDBJ databases">
        <title>Draft genome sequence of Paenibacillus sp. MSt1.</title>
        <authorList>
            <person name="Aw Y.K."/>
            <person name="Ong K.S."/>
            <person name="Gan H.M."/>
            <person name="Lee S.M."/>
        </authorList>
    </citation>
    <scope>NUCLEOTIDE SEQUENCE [LARGE SCALE GENOMIC DNA]</scope>
    <source>
        <strain evidence="2 3">MSt1</strain>
    </source>
</reference>
<evidence type="ECO:0000313" key="3">
    <source>
        <dbReference type="Proteomes" id="UP000028123"/>
    </source>
</evidence>
<evidence type="ECO:0000256" key="1">
    <source>
        <dbReference type="SAM" id="MobiDB-lite"/>
    </source>
</evidence>
<dbReference type="AlphaFoldDB" id="A0A081P448"/>
<dbReference type="EMBL" id="JNVM01000010">
    <property type="protein sequence ID" value="KEQ25471.1"/>
    <property type="molecule type" value="Genomic_DNA"/>
</dbReference>
<proteinExistence type="predicted"/>
<dbReference type="Proteomes" id="UP000028123">
    <property type="component" value="Unassembled WGS sequence"/>
</dbReference>
<comment type="caution">
    <text evidence="2">The sequence shown here is derived from an EMBL/GenBank/DDBJ whole genome shotgun (WGS) entry which is preliminary data.</text>
</comment>
<name>A0A081P448_9BACL</name>
<protein>
    <submittedName>
        <fullName evidence="2">Uncharacterized protein</fullName>
    </submittedName>
</protein>